<dbReference type="OrthoDB" id="28053at2759"/>
<dbReference type="Gene3D" id="1.25.10.10">
    <property type="entry name" value="Leucine-rich Repeat Variant"/>
    <property type="match status" value="1"/>
</dbReference>
<dbReference type="PANTHER" id="PTHR22780">
    <property type="entry name" value="ADAPTIN, ALPHA/GAMMA/EPSILON"/>
    <property type="match status" value="1"/>
</dbReference>
<evidence type="ECO:0000256" key="2">
    <source>
        <dbReference type="ARBA" id="ARBA00022448"/>
    </source>
</evidence>
<protein>
    <submittedName>
        <fullName evidence="6">17351_t:CDS:1</fullName>
    </submittedName>
</protein>
<dbReference type="GO" id="GO:0006886">
    <property type="term" value="P:intracellular protein transport"/>
    <property type="evidence" value="ECO:0007669"/>
    <property type="project" value="InterPro"/>
</dbReference>
<dbReference type="Pfam" id="PF02883">
    <property type="entry name" value="Alpha_adaptinC2"/>
    <property type="match status" value="1"/>
</dbReference>
<feature type="non-terminal residue" evidence="6">
    <location>
        <position position="1"/>
    </location>
</feature>
<evidence type="ECO:0000256" key="4">
    <source>
        <dbReference type="ARBA" id="ARBA00023136"/>
    </source>
</evidence>
<keyword evidence="7" id="KW-1185">Reference proteome</keyword>
<dbReference type="Gene3D" id="2.60.40.1230">
    <property type="match status" value="1"/>
</dbReference>
<dbReference type="Pfam" id="PF02296">
    <property type="entry name" value="Alpha_adaptin_C"/>
    <property type="match status" value="1"/>
</dbReference>
<dbReference type="GO" id="GO:0030131">
    <property type="term" value="C:clathrin adaptor complex"/>
    <property type="evidence" value="ECO:0007669"/>
    <property type="project" value="InterPro"/>
</dbReference>
<dbReference type="InterPro" id="IPR002553">
    <property type="entry name" value="Clathrin/coatomer_adapt-like_N"/>
</dbReference>
<dbReference type="EMBL" id="CAJVPZ010000129">
    <property type="protein sequence ID" value="CAG8454255.1"/>
    <property type="molecule type" value="Genomic_DNA"/>
</dbReference>
<evidence type="ECO:0000256" key="1">
    <source>
        <dbReference type="ARBA" id="ARBA00004308"/>
    </source>
</evidence>
<dbReference type="InterPro" id="IPR013041">
    <property type="entry name" value="Clathrin_app_Ig-like_sf"/>
</dbReference>
<dbReference type="GO" id="GO:0012505">
    <property type="term" value="C:endomembrane system"/>
    <property type="evidence" value="ECO:0007669"/>
    <property type="project" value="UniProtKB-SubCell"/>
</dbReference>
<dbReference type="InterPro" id="IPR012295">
    <property type="entry name" value="TBP_dom_sf"/>
</dbReference>
<dbReference type="InterPro" id="IPR003164">
    <property type="entry name" value="Clathrin_a-adaptin_app_sub_C"/>
</dbReference>
<comment type="caution">
    <text evidence="6">The sequence shown here is derived from an EMBL/GenBank/DDBJ whole genome shotgun (WGS) entry which is preliminary data.</text>
</comment>
<dbReference type="Gene3D" id="3.30.310.10">
    <property type="entry name" value="TATA-Binding Protein"/>
    <property type="match status" value="1"/>
</dbReference>
<keyword evidence="4" id="KW-0472">Membrane</keyword>
<organism evidence="6 7">
    <name type="scientific">Racocetra fulgida</name>
    <dbReference type="NCBI Taxonomy" id="60492"/>
    <lineage>
        <taxon>Eukaryota</taxon>
        <taxon>Fungi</taxon>
        <taxon>Fungi incertae sedis</taxon>
        <taxon>Mucoromycota</taxon>
        <taxon>Glomeromycotina</taxon>
        <taxon>Glomeromycetes</taxon>
        <taxon>Diversisporales</taxon>
        <taxon>Gigasporaceae</taxon>
        <taxon>Racocetra</taxon>
    </lineage>
</organism>
<dbReference type="AlphaFoldDB" id="A0A9N8YUY5"/>
<gene>
    <name evidence="6" type="ORF">RFULGI_LOCUS387</name>
</gene>
<evidence type="ECO:0000313" key="6">
    <source>
        <dbReference type="EMBL" id="CAG8454255.1"/>
    </source>
</evidence>
<dbReference type="SMART" id="SM00809">
    <property type="entry name" value="Alpha_adaptinC2"/>
    <property type="match status" value="1"/>
</dbReference>
<dbReference type="SUPFAM" id="SSF49348">
    <property type="entry name" value="Clathrin adaptor appendage domain"/>
    <property type="match status" value="1"/>
</dbReference>
<dbReference type="Pfam" id="PF01602">
    <property type="entry name" value="Adaptin_N"/>
    <property type="match status" value="1"/>
</dbReference>
<dbReference type="SUPFAM" id="SSF48371">
    <property type="entry name" value="ARM repeat"/>
    <property type="match status" value="1"/>
</dbReference>
<dbReference type="InterPro" id="IPR050840">
    <property type="entry name" value="Adaptor_Complx_Large_Subunit"/>
</dbReference>
<dbReference type="GO" id="GO:0016192">
    <property type="term" value="P:vesicle-mediated transport"/>
    <property type="evidence" value="ECO:0007669"/>
    <property type="project" value="InterPro"/>
</dbReference>
<evidence type="ECO:0000313" key="7">
    <source>
        <dbReference type="Proteomes" id="UP000789396"/>
    </source>
</evidence>
<evidence type="ECO:0000256" key="3">
    <source>
        <dbReference type="ARBA" id="ARBA00022927"/>
    </source>
</evidence>
<feature type="domain" description="Clathrin adaptor alpha/beta/gamma-adaptin appendage Ig-like subdomain" evidence="5">
    <location>
        <begin position="464"/>
        <end position="573"/>
    </location>
</feature>
<evidence type="ECO:0000259" key="5">
    <source>
        <dbReference type="SMART" id="SM00809"/>
    </source>
</evidence>
<sequence length="668" mass="75337">MALAQDNLDAYLGCYAKAVNRLSKIIVDKEYPPDYVYYKVPIPWLQVKLLRLLQYYPPSEAQKNVQHNNAQNAVLFEAINLAIHLDTESQIVNQAAVLLGRFIISKETNVRYLGLETMAHLAACVDSLEPIKKHQDTILLSLRDKDISVRRRGLDLLYSMCDVTNAKVIVAELLRYLNIADYALREEMVLKIAILTEKFATEYQWYVDIILQLISTAGDHVGEEVWYRVVQIVTNNEELQEYAARTVFTHLKSPACHENLVKVGGYILGEFGHLIANMPEASPQEQFRAIHSKFGLCTLQTRALLLTTYFKFINLFPEIKGEILSVFYRYRHVLDSELQQRAAEYLAISTMPNDDLLQSICEEMPPFPERESALLSRLHQQHTDTEDKRTWIIGGKDANKERDVARLTLTSRNNSMDNKVKHETNGNNEIDLVSFEGLKISNGDQLTTTTNSGSVTSGSEKVPDRLLFTTEGVLYENTQIMIGIKSEYHGNLGRVALYFINKTQTNITSLTTSIENISDLTITTPQPPPSIITQSNQIQQLFHIECKNIFTGMPKVRVSFVSGTLRTIVLTLPIVLSKFNEPIQLNGAEFFARWKQIGAGPREKQVVFNSNVPINLSGVRTLILGFKFEVLEEVDPNPTNLVGASVLHTSGGGMFGCLLRLEPNIEAQ</sequence>
<name>A0A9N8YUY5_9GLOM</name>
<dbReference type="InterPro" id="IPR008152">
    <property type="entry name" value="Clathrin_a/b/g-adaptin_app_Ig"/>
</dbReference>
<keyword evidence="3" id="KW-0653">Protein transport</keyword>
<dbReference type="InterPro" id="IPR011989">
    <property type="entry name" value="ARM-like"/>
</dbReference>
<reference evidence="6" key="1">
    <citation type="submission" date="2021-06" db="EMBL/GenBank/DDBJ databases">
        <authorList>
            <person name="Kallberg Y."/>
            <person name="Tangrot J."/>
            <person name="Rosling A."/>
        </authorList>
    </citation>
    <scope>NUCLEOTIDE SEQUENCE</scope>
    <source>
        <strain evidence="6">IN212</strain>
    </source>
</reference>
<accession>A0A9N8YUY5</accession>
<proteinExistence type="predicted"/>
<dbReference type="InterPro" id="IPR009028">
    <property type="entry name" value="Coatomer/calthrin_app_sub_C"/>
</dbReference>
<comment type="subcellular location">
    <subcellularLocation>
        <location evidence="1">Endomembrane system</location>
    </subcellularLocation>
</comment>
<dbReference type="Proteomes" id="UP000789396">
    <property type="component" value="Unassembled WGS sequence"/>
</dbReference>
<dbReference type="SUPFAM" id="SSF55711">
    <property type="entry name" value="Subdomain of clathrin and coatomer appendage domain"/>
    <property type="match status" value="1"/>
</dbReference>
<keyword evidence="2" id="KW-0813">Transport</keyword>
<dbReference type="InterPro" id="IPR016024">
    <property type="entry name" value="ARM-type_fold"/>
</dbReference>